<dbReference type="OrthoDB" id="4333893at2"/>
<sequence>MSESEFYTVNSGYKAPGEVPDWPVWELRGHGSAAPAPEPAAPDDSAGNLGPGASPRRLDPLGPWFSARLTFDDGARIDVLVTVSEDGRITVEDMRADPPLTLDGLSALARWIEGPLDDACRVATGRPRKDQPSPGQEPAAEGGADPAAWPEQGPVAAAGLDTGPVSGPVSGTEPQSEPLSMAAPGLVPEAEWTADPKAFADSGTSAGTPTGTGTEAPADTGADDEPAAVHTREAAARTGEEEGTTEPSADGGVPSPDGPVVKGDGLLCRAPTALVEPPVDSPATLVEPPFVDPPLDPLVDPPSEPEPEPSPEHNSAGHPEHAADPSAAEARPEDVAPSPEGSASSPSAVLTRSRAGERRKFAADVYREAQREGRDPVLAVMNATGRNRRRSLRLIAGARDDGLLTPRHNKR</sequence>
<feature type="region of interest" description="Disordered" evidence="1">
    <location>
        <begin position="25"/>
        <end position="58"/>
    </location>
</feature>
<feature type="compositionally biased region" description="Basic and acidic residues" evidence="1">
    <location>
        <begin position="230"/>
        <end position="240"/>
    </location>
</feature>
<proteinExistence type="predicted"/>
<feature type="compositionally biased region" description="Low complexity" evidence="1">
    <location>
        <begin position="336"/>
        <end position="348"/>
    </location>
</feature>
<feature type="region of interest" description="Disordered" evidence="1">
    <location>
        <begin position="121"/>
        <end position="359"/>
    </location>
</feature>
<organism evidence="2 3">
    <name type="scientific">Streptomyces piniterrae</name>
    <dbReference type="NCBI Taxonomy" id="2571125"/>
    <lineage>
        <taxon>Bacteria</taxon>
        <taxon>Bacillati</taxon>
        <taxon>Actinomycetota</taxon>
        <taxon>Actinomycetes</taxon>
        <taxon>Kitasatosporales</taxon>
        <taxon>Streptomycetaceae</taxon>
        <taxon>Streptomyces</taxon>
    </lineage>
</organism>
<keyword evidence="3" id="KW-1185">Reference proteome</keyword>
<dbReference type="InterPro" id="IPR046186">
    <property type="entry name" value="DUF6214"/>
</dbReference>
<accession>A0A4U0NVM2</accession>
<feature type="compositionally biased region" description="Pro residues" evidence="1">
    <location>
        <begin position="290"/>
        <end position="302"/>
    </location>
</feature>
<feature type="compositionally biased region" description="Low complexity" evidence="1">
    <location>
        <begin position="132"/>
        <end position="151"/>
    </location>
</feature>
<dbReference type="Pfam" id="PF19720">
    <property type="entry name" value="DUF6214"/>
    <property type="match status" value="2"/>
</dbReference>
<dbReference type="Proteomes" id="UP000308697">
    <property type="component" value="Unassembled WGS sequence"/>
</dbReference>
<reference evidence="2 3" key="1">
    <citation type="submission" date="2019-04" db="EMBL/GenBank/DDBJ databases">
        <title>Streptomyces piniterrae sp. nov., a heliquinomycin-producing actinomycete isolated from rhizosphere soil of Pinus yunnanensis.</title>
        <authorList>
            <person name="Zhuang X."/>
            <person name="Zhao J."/>
        </authorList>
    </citation>
    <scope>NUCLEOTIDE SEQUENCE [LARGE SCALE GENOMIC DNA]</scope>
    <source>
        <strain evidence="3">jys28</strain>
    </source>
</reference>
<gene>
    <name evidence="2" type="ORF">FCH28_00885</name>
</gene>
<dbReference type="AlphaFoldDB" id="A0A4U0NVM2"/>
<dbReference type="EMBL" id="SUMB01000001">
    <property type="protein sequence ID" value="TJZ58761.1"/>
    <property type="molecule type" value="Genomic_DNA"/>
</dbReference>
<comment type="caution">
    <text evidence="2">The sequence shown here is derived from an EMBL/GenBank/DDBJ whole genome shotgun (WGS) entry which is preliminary data.</text>
</comment>
<evidence type="ECO:0000256" key="1">
    <source>
        <dbReference type="SAM" id="MobiDB-lite"/>
    </source>
</evidence>
<protein>
    <submittedName>
        <fullName evidence="2">Uncharacterized protein</fullName>
    </submittedName>
</protein>
<evidence type="ECO:0000313" key="3">
    <source>
        <dbReference type="Proteomes" id="UP000308697"/>
    </source>
</evidence>
<feature type="compositionally biased region" description="Low complexity" evidence="1">
    <location>
        <begin position="200"/>
        <end position="220"/>
    </location>
</feature>
<dbReference type="RefSeq" id="WP_136737714.1">
    <property type="nucleotide sequence ID" value="NZ_SUMB01000001.1"/>
</dbReference>
<name>A0A4U0NVM2_9ACTN</name>
<evidence type="ECO:0000313" key="2">
    <source>
        <dbReference type="EMBL" id="TJZ58761.1"/>
    </source>
</evidence>